<feature type="domain" description="General secretion pathway GspH" evidence="12">
    <location>
        <begin position="43"/>
        <end position="142"/>
    </location>
</feature>
<name>A0AB38G2E8_9ENTR</name>
<evidence type="ECO:0000313" key="13">
    <source>
        <dbReference type="EMBL" id="SQA65524.1"/>
    </source>
</evidence>
<evidence type="ECO:0000313" key="14">
    <source>
        <dbReference type="Proteomes" id="UP000251313"/>
    </source>
</evidence>
<evidence type="ECO:0000256" key="3">
    <source>
        <dbReference type="ARBA" id="ARBA00022475"/>
    </source>
</evidence>
<dbReference type="InterPro" id="IPR045584">
    <property type="entry name" value="Pilin-like"/>
</dbReference>
<keyword evidence="5" id="KW-0997">Cell inner membrane</keyword>
<evidence type="ECO:0000256" key="7">
    <source>
        <dbReference type="ARBA" id="ARBA00022989"/>
    </source>
</evidence>
<dbReference type="AlphaFoldDB" id="A0AB38G2E8"/>
<evidence type="ECO:0000256" key="5">
    <source>
        <dbReference type="ARBA" id="ARBA00022519"/>
    </source>
</evidence>
<keyword evidence="7 11" id="KW-1133">Transmembrane helix</keyword>
<proteinExistence type="inferred from homology"/>
<accession>A0AB38G2E8</accession>
<evidence type="ECO:0000256" key="4">
    <source>
        <dbReference type="ARBA" id="ARBA00022481"/>
    </source>
</evidence>
<dbReference type="InterPro" id="IPR012902">
    <property type="entry name" value="N_methyl_site"/>
</dbReference>
<dbReference type="NCBIfam" id="TIGR02532">
    <property type="entry name" value="IV_pilin_GFxxxE"/>
    <property type="match status" value="1"/>
</dbReference>
<reference evidence="13 14" key="1">
    <citation type="submission" date="2018-06" db="EMBL/GenBank/DDBJ databases">
        <authorList>
            <consortium name="Pathogen Informatics"/>
            <person name="Doyle S."/>
        </authorList>
    </citation>
    <scope>NUCLEOTIDE SEQUENCE [LARGE SCALE GENOMIC DNA]</scope>
    <source>
        <strain evidence="13 14">NCTC11967</strain>
    </source>
</reference>
<evidence type="ECO:0000259" key="12">
    <source>
        <dbReference type="Pfam" id="PF12019"/>
    </source>
</evidence>
<dbReference type="Pfam" id="PF07963">
    <property type="entry name" value="N_methyl"/>
    <property type="match status" value="1"/>
</dbReference>
<dbReference type="EMBL" id="UAVL01000021">
    <property type="protein sequence ID" value="SQA65524.1"/>
    <property type="molecule type" value="Genomic_DNA"/>
</dbReference>
<evidence type="ECO:0000256" key="2">
    <source>
        <dbReference type="ARBA" id="ARBA00021549"/>
    </source>
</evidence>
<dbReference type="RefSeq" id="WP_038255374.1">
    <property type="nucleotide sequence ID" value="NZ_DAMADI010000004.1"/>
</dbReference>
<protein>
    <recommendedName>
        <fullName evidence="2">Type II secretion system protein H</fullName>
    </recommendedName>
    <alternativeName>
        <fullName evidence="10">General secretion pathway protein H</fullName>
    </alternativeName>
</protein>
<gene>
    <name evidence="13" type="ORF">NCTC11967_04556</name>
</gene>
<dbReference type="NCBIfam" id="NF007800">
    <property type="entry name" value="PRK10506.1"/>
    <property type="match status" value="1"/>
</dbReference>
<keyword evidence="4" id="KW-0488">Methylation</keyword>
<keyword evidence="3" id="KW-1003">Cell membrane</keyword>
<keyword evidence="6 11" id="KW-0812">Transmembrane</keyword>
<dbReference type="SUPFAM" id="SSF54523">
    <property type="entry name" value="Pili subunits"/>
    <property type="match status" value="1"/>
</dbReference>
<dbReference type="GO" id="GO:0015627">
    <property type="term" value="C:type II protein secretion system complex"/>
    <property type="evidence" value="ECO:0007669"/>
    <property type="project" value="InterPro"/>
</dbReference>
<comment type="subcellular location">
    <subcellularLocation>
        <location evidence="1">Cell inner membrane</location>
        <topology evidence="1">Single-pass membrane protein</topology>
    </subcellularLocation>
</comment>
<comment type="similarity">
    <text evidence="9">Belongs to the GSP H family.</text>
</comment>
<dbReference type="InterPro" id="IPR022346">
    <property type="entry name" value="T2SS_GspH"/>
</dbReference>
<sequence length="156" mass="17278">MNKEQGFTLIETLVAVMITLMLSAAGLYGWNAWQQQQRLWQTATQVRDYLLFLRDDANWHNRDHRISVQQHQGHWCLVADAGQAPACATDDPFSLIPAWPEVALAGVTPSLGFYGLRSTAWAGRIALASPAGGWVITVSAWGRIRLCQQGEGAQCR</sequence>
<dbReference type="GO" id="GO:0015628">
    <property type="term" value="P:protein secretion by the type II secretion system"/>
    <property type="evidence" value="ECO:0007669"/>
    <property type="project" value="InterPro"/>
</dbReference>
<evidence type="ECO:0000256" key="8">
    <source>
        <dbReference type="ARBA" id="ARBA00023136"/>
    </source>
</evidence>
<feature type="transmembrane region" description="Helical" evidence="11">
    <location>
        <begin position="6"/>
        <end position="30"/>
    </location>
</feature>
<organism evidence="13 14">
    <name type="scientific">Yokenella regensburgei</name>
    <dbReference type="NCBI Taxonomy" id="158877"/>
    <lineage>
        <taxon>Bacteria</taxon>
        <taxon>Pseudomonadati</taxon>
        <taxon>Pseudomonadota</taxon>
        <taxon>Gammaproteobacteria</taxon>
        <taxon>Enterobacterales</taxon>
        <taxon>Enterobacteriaceae</taxon>
        <taxon>Yokenella</taxon>
    </lineage>
</organism>
<dbReference type="Pfam" id="PF12019">
    <property type="entry name" value="GspH"/>
    <property type="match status" value="1"/>
</dbReference>
<keyword evidence="8 11" id="KW-0472">Membrane</keyword>
<evidence type="ECO:0000256" key="6">
    <source>
        <dbReference type="ARBA" id="ARBA00022692"/>
    </source>
</evidence>
<evidence type="ECO:0000256" key="9">
    <source>
        <dbReference type="ARBA" id="ARBA00025772"/>
    </source>
</evidence>
<evidence type="ECO:0000256" key="1">
    <source>
        <dbReference type="ARBA" id="ARBA00004377"/>
    </source>
</evidence>
<evidence type="ECO:0000256" key="11">
    <source>
        <dbReference type="SAM" id="Phobius"/>
    </source>
</evidence>
<evidence type="ECO:0000256" key="10">
    <source>
        <dbReference type="ARBA" id="ARBA00030775"/>
    </source>
</evidence>
<dbReference type="Proteomes" id="UP000251313">
    <property type="component" value="Unassembled WGS sequence"/>
</dbReference>
<dbReference type="PROSITE" id="PS00409">
    <property type="entry name" value="PROKAR_NTER_METHYL"/>
    <property type="match status" value="1"/>
</dbReference>
<comment type="caution">
    <text evidence="13">The sequence shown here is derived from an EMBL/GenBank/DDBJ whole genome shotgun (WGS) entry which is preliminary data.</text>
</comment>
<dbReference type="GO" id="GO:0005886">
    <property type="term" value="C:plasma membrane"/>
    <property type="evidence" value="ECO:0007669"/>
    <property type="project" value="UniProtKB-SubCell"/>
</dbReference>